<dbReference type="EMBL" id="JANJYI010000009">
    <property type="protein sequence ID" value="KAK2635282.1"/>
    <property type="molecule type" value="Genomic_DNA"/>
</dbReference>
<keyword evidence="4" id="KW-1185">Reference proteome</keyword>
<name>A0AAD9WM49_9ROSI</name>
<evidence type="ECO:0000256" key="1">
    <source>
        <dbReference type="SAM" id="SignalP"/>
    </source>
</evidence>
<gene>
    <name evidence="3" type="ORF">Ddye_030074</name>
</gene>
<feature type="chain" id="PRO_5042075472" description="RNase H type-1 domain-containing protein" evidence="1">
    <location>
        <begin position="21"/>
        <end position="133"/>
    </location>
</feature>
<evidence type="ECO:0000313" key="3">
    <source>
        <dbReference type="EMBL" id="KAK2635282.1"/>
    </source>
</evidence>
<dbReference type="InterPro" id="IPR052929">
    <property type="entry name" value="RNase_H-like_EbsB-rel"/>
</dbReference>
<organism evidence="3 4">
    <name type="scientific">Dipteronia dyeriana</name>
    <dbReference type="NCBI Taxonomy" id="168575"/>
    <lineage>
        <taxon>Eukaryota</taxon>
        <taxon>Viridiplantae</taxon>
        <taxon>Streptophyta</taxon>
        <taxon>Embryophyta</taxon>
        <taxon>Tracheophyta</taxon>
        <taxon>Spermatophyta</taxon>
        <taxon>Magnoliopsida</taxon>
        <taxon>eudicotyledons</taxon>
        <taxon>Gunneridae</taxon>
        <taxon>Pentapetalae</taxon>
        <taxon>rosids</taxon>
        <taxon>malvids</taxon>
        <taxon>Sapindales</taxon>
        <taxon>Sapindaceae</taxon>
        <taxon>Hippocastanoideae</taxon>
        <taxon>Acereae</taxon>
        <taxon>Dipteronia</taxon>
    </lineage>
</organism>
<dbReference type="PANTHER" id="PTHR47074:SF48">
    <property type="entry name" value="POLYNUCLEOTIDYL TRANSFERASE, RIBONUCLEASE H-LIKE SUPERFAMILY PROTEIN"/>
    <property type="match status" value="1"/>
</dbReference>
<evidence type="ECO:0000259" key="2">
    <source>
        <dbReference type="Pfam" id="PF13456"/>
    </source>
</evidence>
<dbReference type="InterPro" id="IPR002156">
    <property type="entry name" value="RNaseH_domain"/>
</dbReference>
<reference evidence="3" key="1">
    <citation type="journal article" date="2023" name="Plant J.">
        <title>Genome sequences and population genomics provide insights into the demographic history, inbreeding, and mutation load of two 'living fossil' tree species of Dipteronia.</title>
        <authorList>
            <person name="Feng Y."/>
            <person name="Comes H.P."/>
            <person name="Chen J."/>
            <person name="Zhu S."/>
            <person name="Lu R."/>
            <person name="Zhang X."/>
            <person name="Li P."/>
            <person name="Qiu J."/>
            <person name="Olsen K.M."/>
            <person name="Qiu Y."/>
        </authorList>
    </citation>
    <scope>NUCLEOTIDE SEQUENCE</scope>
    <source>
        <strain evidence="3">KIB01</strain>
    </source>
</reference>
<comment type="caution">
    <text evidence="3">The sequence shown here is derived from an EMBL/GenBank/DDBJ whole genome shotgun (WGS) entry which is preliminary data.</text>
</comment>
<dbReference type="Proteomes" id="UP001280121">
    <property type="component" value="Unassembled WGS sequence"/>
</dbReference>
<dbReference type="PANTHER" id="PTHR47074">
    <property type="entry name" value="BNAC02G40300D PROTEIN"/>
    <property type="match status" value="1"/>
</dbReference>
<dbReference type="GO" id="GO:0004523">
    <property type="term" value="F:RNA-DNA hybrid ribonuclease activity"/>
    <property type="evidence" value="ECO:0007669"/>
    <property type="project" value="InterPro"/>
</dbReference>
<feature type="domain" description="RNase H type-1" evidence="2">
    <location>
        <begin position="5"/>
        <end position="116"/>
    </location>
</feature>
<feature type="signal peptide" evidence="1">
    <location>
        <begin position="1"/>
        <end position="20"/>
    </location>
</feature>
<dbReference type="Pfam" id="PF13456">
    <property type="entry name" value="RVT_3"/>
    <property type="match status" value="1"/>
</dbReference>
<keyword evidence="1" id="KW-0732">Signal</keyword>
<sequence length="133" mass="14537">MLTLKSQLVGLGIVIRDCLGFVLGASAQRVAANFSYQIVEALEIFRGLTFAVESGLLPIIESDALEVVNLINSGDNISSDVGLIIWDIRDLPHVVAGSVVVFESRKANVVLHQLSKLGMCIDKDQFYMEFALR</sequence>
<evidence type="ECO:0000313" key="4">
    <source>
        <dbReference type="Proteomes" id="UP001280121"/>
    </source>
</evidence>
<dbReference type="CDD" id="cd06222">
    <property type="entry name" value="RNase_H_like"/>
    <property type="match status" value="1"/>
</dbReference>
<dbReference type="GO" id="GO:0003676">
    <property type="term" value="F:nucleic acid binding"/>
    <property type="evidence" value="ECO:0007669"/>
    <property type="project" value="InterPro"/>
</dbReference>
<proteinExistence type="predicted"/>
<accession>A0AAD9WM49</accession>
<dbReference type="InterPro" id="IPR044730">
    <property type="entry name" value="RNase_H-like_dom_plant"/>
</dbReference>
<protein>
    <recommendedName>
        <fullName evidence="2">RNase H type-1 domain-containing protein</fullName>
    </recommendedName>
</protein>
<dbReference type="AlphaFoldDB" id="A0AAD9WM49"/>